<keyword evidence="3" id="KW-1185">Reference proteome</keyword>
<organism evidence="2 3">
    <name type="scientific">Streptomyces sannanensis</name>
    <dbReference type="NCBI Taxonomy" id="285536"/>
    <lineage>
        <taxon>Bacteria</taxon>
        <taxon>Bacillati</taxon>
        <taxon>Actinomycetota</taxon>
        <taxon>Actinomycetes</taxon>
        <taxon>Kitasatosporales</taxon>
        <taxon>Streptomycetaceae</taxon>
        <taxon>Streptomyces</taxon>
    </lineage>
</organism>
<protein>
    <recommendedName>
        <fullName evidence="1">DUF397 domain-containing protein</fullName>
    </recommendedName>
</protein>
<name>A0ABP6S4Y0_9ACTN</name>
<gene>
    <name evidence="2" type="ORF">GCM10020367_05770</name>
</gene>
<dbReference type="InterPro" id="IPR007278">
    <property type="entry name" value="DUF397"/>
</dbReference>
<sequence>MTSYLWQKSSYCSEGDSCLHAAATPDSTIKLTESADPARVILSTTPTTWAAWLQAIKEGQNPAAGIEVEAVPCETTRIRSAAAPDEVVTTTHEK</sequence>
<evidence type="ECO:0000313" key="3">
    <source>
        <dbReference type="Proteomes" id="UP001499990"/>
    </source>
</evidence>
<dbReference type="Pfam" id="PF04149">
    <property type="entry name" value="DUF397"/>
    <property type="match status" value="1"/>
</dbReference>
<evidence type="ECO:0000313" key="2">
    <source>
        <dbReference type="EMBL" id="GAA3368233.1"/>
    </source>
</evidence>
<feature type="domain" description="DUF397" evidence="1">
    <location>
        <begin position="6"/>
        <end position="57"/>
    </location>
</feature>
<accession>A0ABP6S4Y0</accession>
<reference evidence="3" key="1">
    <citation type="journal article" date="2019" name="Int. J. Syst. Evol. Microbiol.">
        <title>The Global Catalogue of Microorganisms (GCM) 10K type strain sequencing project: providing services to taxonomists for standard genome sequencing and annotation.</title>
        <authorList>
            <consortium name="The Broad Institute Genomics Platform"/>
            <consortium name="The Broad Institute Genome Sequencing Center for Infectious Disease"/>
            <person name="Wu L."/>
            <person name="Ma J."/>
        </authorList>
    </citation>
    <scope>NUCLEOTIDE SEQUENCE [LARGE SCALE GENOMIC DNA]</scope>
    <source>
        <strain evidence="3">JCM 9651</strain>
    </source>
</reference>
<dbReference type="EMBL" id="BAAAYL010000001">
    <property type="protein sequence ID" value="GAA3368233.1"/>
    <property type="molecule type" value="Genomic_DNA"/>
</dbReference>
<dbReference type="Proteomes" id="UP001499990">
    <property type="component" value="Unassembled WGS sequence"/>
</dbReference>
<proteinExistence type="predicted"/>
<comment type="caution">
    <text evidence="2">The sequence shown here is derived from an EMBL/GenBank/DDBJ whole genome shotgun (WGS) entry which is preliminary data.</text>
</comment>
<evidence type="ECO:0000259" key="1">
    <source>
        <dbReference type="Pfam" id="PF04149"/>
    </source>
</evidence>
<dbReference type="RefSeq" id="WP_345034330.1">
    <property type="nucleotide sequence ID" value="NZ_BAAAYL010000001.1"/>
</dbReference>